<dbReference type="InterPro" id="IPR000504">
    <property type="entry name" value="RRM_dom"/>
</dbReference>
<name>A0AA39Y635_9PEZI</name>
<dbReference type="Proteomes" id="UP001174936">
    <property type="component" value="Unassembled WGS sequence"/>
</dbReference>
<dbReference type="GO" id="GO:0003723">
    <property type="term" value="F:RNA binding"/>
    <property type="evidence" value="ECO:0007669"/>
    <property type="project" value="UniProtKB-UniRule"/>
</dbReference>
<evidence type="ECO:0000259" key="3">
    <source>
        <dbReference type="PROSITE" id="PS50102"/>
    </source>
</evidence>
<keyword evidence="1" id="KW-0694">RNA-binding</keyword>
<protein>
    <recommendedName>
        <fullName evidence="3">RRM domain-containing protein</fullName>
    </recommendedName>
</protein>
<gene>
    <name evidence="4" type="ORF">B0T16DRAFT_166321</name>
</gene>
<dbReference type="SUPFAM" id="SSF54928">
    <property type="entry name" value="RNA-binding domain, RBD"/>
    <property type="match status" value="1"/>
</dbReference>
<accession>A0AA39Y635</accession>
<evidence type="ECO:0000313" key="4">
    <source>
        <dbReference type="EMBL" id="KAK0646623.1"/>
    </source>
</evidence>
<sequence>MPVKMGYGAFRPTRRNPYFPGTEPAITNTGEQYQTASTGVEQHGYYYDSGYDNTWATNSYTLGNQYAATGQGYDYSYYQSGTGQAYDNNSYDNSYVQAENSYGQTSTSGYTAASTAAVAPTPNKPPKEPTTLIVIRKLPGRDKQRSRTAIRDLVRDNIPQTMTLTNADFSFVLSPEGEPLDYVYVRFKTREEATAAKEQLDGQWLEIGTKRRKVEVAYAREVPGKKDKDKGKGKAKEAPLVVDGSYASRAQQAPPLVVDGSYAAQGWEEAGQSGYEMGGQGEVPADAPLGPAAMRRGNKGGGKGSGHRGRK</sequence>
<proteinExistence type="predicted"/>
<dbReference type="AlphaFoldDB" id="A0AA39Y635"/>
<comment type="caution">
    <text evidence="4">The sequence shown here is derived from an EMBL/GenBank/DDBJ whole genome shotgun (WGS) entry which is preliminary data.</text>
</comment>
<evidence type="ECO:0000256" key="2">
    <source>
        <dbReference type="SAM" id="MobiDB-lite"/>
    </source>
</evidence>
<keyword evidence="5" id="KW-1185">Reference proteome</keyword>
<dbReference type="Gene3D" id="3.30.70.330">
    <property type="match status" value="1"/>
</dbReference>
<feature type="region of interest" description="Disordered" evidence="2">
    <location>
        <begin position="272"/>
        <end position="311"/>
    </location>
</feature>
<organism evidence="4 5">
    <name type="scientific">Cercophora newfieldiana</name>
    <dbReference type="NCBI Taxonomy" id="92897"/>
    <lineage>
        <taxon>Eukaryota</taxon>
        <taxon>Fungi</taxon>
        <taxon>Dikarya</taxon>
        <taxon>Ascomycota</taxon>
        <taxon>Pezizomycotina</taxon>
        <taxon>Sordariomycetes</taxon>
        <taxon>Sordariomycetidae</taxon>
        <taxon>Sordariales</taxon>
        <taxon>Lasiosphaeriaceae</taxon>
        <taxon>Cercophora</taxon>
    </lineage>
</organism>
<evidence type="ECO:0000256" key="1">
    <source>
        <dbReference type="PROSITE-ProRule" id="PRU00176"/>
    </source>
</evidence>
<feature type="domain" description="RRM" evidence="3">
    <location>
        <begin position="131"/>
        <end position="221"/>
    </location>
</feature>
<reference evidence="4" key="1">
    <citation type="submission" date="2023-06" db="EMBL/GenBank/DDBJ databases">
        <title>Genome-scale phylogeny and comparative genomics of the fungal order Sordariales.</title>
        <authorList>
            <consortium name="Lawrence Berkeley National Laboratory"/>
            <person name="Hensen N."/>
            <person name="Bonometti L."/>
            <person name="Westerberg I."/>
            <person name="Brannstrom I.O."/>
            <person name="Guillou S."/>
            <person name="Cros-Aarteil S."/>
            <person name="Calhoun S."/>
            <person name="Haridas S."/>
            <person name="Kuo A."/>
            <person name="Mondo S."/>
            <person name="Pangilinan J."/>
            <person name="Riley R."/>
            <person name="Labutti K."/>
            <person name="Andreopoulos B."/>
            <person name="Lipzen A."/>
            <person name="Chen C."/>
            <person name="Yanf M."/>
            <person name="Daum C."/>
            <person name="Ng V."/>
            <person name="Clum A."/>
            <person name="Steindorff A."/>
            <person name="Ohm R."/>
            <person name="Martin F."/>
            <person name="Silar P."/>
            <person name="Natvig D."/>
            <person name="Lalanne C."/>
            <person name="Gautier V."/>
            <person name="Ament-Velasquez S.L."/>
            <person name="Kruys A."/>
            <person name="Hutchinson M.I."/>
            <person name="Powell A.J."/>
            <person name="Barry K."/>
            <person name="Miller A.N."/>
            <person name="Grigoriev I.V."/>
            <person name="Debuchy R."/>
            <person name="Gladieux P."/>
            <person name="Thoren M.H."/>
            <person name="Johannesson H."/>
        </authorList>
    </citation>
    <scope>NUCLEOTIDE SEQUENCE</scope>
    <source>
        <strain evidence="4">SMH2532-1</strain>
    </source>
</reference>
<dbReference type="InterPro" id="IPR035979">
    <property type="entry name" value="RBD_domain_sf"/>
</dbReference>
<dbReference type="EMBL" id="JAULSV010000004">
    <property type="protein sequence ID" value="KAK0646623.1"/>
    <property type="molecule type" value="Genomic_DNA"/>
</dbReference>
<evidence type="ECO:0000313" key="5">
    <source>
        <dbReference type="Proteomes" id="UP001174936"/>
    </source>
</evidence>
<dbReference type="PROSITE" id="PS50102">
    <property type="entry name" value="RRM"/>
    <property type="match status" value="1"/>
</dbReference>
<dbReference type="InterPro" id="IPR012677">
    <property type="entry name" value="Nucleotide-bd_a/b_plait_sf"/>
</dbReference>